<dbReference type="EMBL" id="NHMP01000001">
    <property type="protein sequence ID" value="OXE50898.1"/>
    <property type="molecule type" value="Genomic_DNA"/>
</dbReference>
<dbReference type="RefSeq" id="WP_066590802.1">
    <property type="nucleotide sequence ID" value="NZ_CAJTBZ010000038.1"/>
</dbReference>
<sequence>MSIFGTIMEKLGFMKKKAADAVLGSEAQAAEAPAPTSEATPAPAQEPAVVEAAAVTETPNQEVDVVAVCDALAAKNPEKLNWKSSIVDLLKLLGLDSSLAHRKALAEELNCPKDLIGGDYSQMNVWLHKEVMKQLAENGGKVPDDLKN</sequence>
<feature type="domain" description="DUF3597" evidence="2">
    <location>
        <begin position="3"/>
        <end position="143"/>
    </location>
</feature>
<gene>
    <name evidence="3" type="ORF">ADH67_00930</name>
</gene>
<organism evidence="3 4">
    <name type="scientific">Turicimonas muris</name>
    <dbReference type="NCBI Taxonomy" id="1796652"/>
    <lineage>
        <taxon>Bacteria</taxon>
        <taxon>Pseudomonadati</taxon>
        <taxon>Pseudomonadota</taxon>
        <taxon>Betaproteobacteria</taxon>
        <taxon>Burkholderiales</taxon>
        <taxon>Sutterellaceae</taxon>
        <taxon>Turicimonas</taxon>
    </lineage>
</organism>
<feature type="region of interest" description="Disordered" evidence="1">
    <location>
        <begin position="29"/>
        <end position="48"/>
    </location>
</feature>
<accession>A0A227KR44</accession>
<evidence type="ECO:0000313" key="4">
    <source>
        <dbReference type="Proteomes" id="UP000214610"/>
    </source>
</evidence>
<dbReference type="Proteomes" id="UP000214610">
    <property type="component" value="Unassembled WGS sequence"/>
</dbReference>
<keyword evidence="4" id="KW-1185">Reference proteome</keyword>
<dbReference type="AlphaFoldDB" id="A0A227KR44"/>
<dbReference type="SUPFAM" id="SSF158634">
    <property type="entry name" value="RPA2825-like"/>
    <property type="match status" value="1"/>
</dbReference>
<dbReference type="InterPro" id="IPR022016">
    <property type="entry name" value="DUF3597"/>
</dbReference>
<protein>
    <submittedName>
        <fullName evidence="3">Oxidoreductase</fullName>
    </submittedName>
</protein>
<dbReference type="GeneID" id="78363086"/>
<comment type="caution">
    <text evidence="3">The sequence shown here is derived from an EMBL/GenBank/DDBJ whole genome shotgun (WGS) entry which is preliminary data.</text>
</comment>
<dbReference type="Pfam" id="PF12200">
    <property type="entry name" value="DUF3597"/>
    <property type="match status" value="1"/>
</dbReference>
<evidence type="ECO:0000259" key="2">
    <source>
        <dbReference type="Pfam" id="PF12200"/>
    </source>
</evidence>
<name>A0A227KR44_9BURK</name>
<evidence type="ECO:0000256" key="1">
    <source>
        <dbReference type="SAM" id="MobiDB-lite"/>
    </source>
</evidence>
<proteinExistence type="predicted"/>
<evidence type="ECO:0000313" key="3">
    <source>
        <dbReference type="EMBL" id="OXE50898.1"/>
    </source>
</evidence>
<reference evidence="4" key="1">
    <citation type="submission" date="2017-05" db="EMBL/GenBank/DDBJ databases">
        <title>Improved OligoMM genomes.</title>
        <authorList>
            <person name="Garzetti D."/>
        </authorList>
    </citation>
    <scope>NUCLEOTIDE SEQUENCE [LARGE SCALE GENOMIC DNA]</scope>
    <source>
        <strain evidence="4">YL45</strain>
    </source>
</reference>